<dbReference type="RefSeq" id="WP_021011697.1">
    <property type="nucleotide sequence ID" value="NZ_ASHR01000041.1"/>
</dbReference>
<comment type="caution">
    <text evidence="7">The sequence shown here is derived from an EMBL/GenBank/DDBJ whole genome shotgun (WGS) entry which is preliminary data.</text>
</comment>
<keyword evidence="3" id="KW-0804">Transcription</keyword>
<proteinExistence type="predicted"/>
<evidence type="ECO:0000313" key="8">
    <source>
        <dbReference type="Proteomes" id="UP000016462"/>
    </source>
</evidence>
<organism evidence="7 8">
    <name type="scientific">Agrococcus pavilionensis RW1</name>
    <dbReference type="NCBI Taxonomy" id="1330458"/>
    <lineage>
        <taxon>Bacteria</taxon>
        <taxon>Bacillati</taxon>
        <taxon>Actinomycetota</taxon>
        <taxon>Actinomycetes</taxon>
        <taxon>Micrococcales</taxon>
        <taxon>Microbacteriaceae</taxon>
        <taxon>Agrococcus</taxon>
    </lineage>
</organism>
<evidence type="ECO:0000256" key="2">
    <source>
        <dbReference type="ARBA" id="ARBA00023125"/>
    </source>
</evidence>
<feature type="domain" description="HTH tetR-type" evidence="6">
    <location>
        <begin position="20"/>
        <end position="80"/>
    </location>
</feature>
<dbReference type="InterPro" id="IPR050109">
    <property type="entry name" value="HTH-type_TetR-like_transc_reg"/>
</dbReference>
<feature type="compositionally biased region" description="Basic residues" evidence="5">
    <location>
        <begin position="1"/>
        <end position="16"/>
    </location>
</feature>
<dbReference type="Pfam" id="PF00440">
    <property type="entry name" value="TetR_N"/>
    <property type="match status" value="1"/>
</dbReference>
<feature type="DNA-binding region" description="H-T-H motif" evidence="4">
    <location>
        <begin position="43"/>
        <end position="62"/>
    </location>
</feature>
<dbReference type="PANTHER" id="PTHR30055:SF234">
    <property type="entry name" value="HTH-TYPE TRANSCRIPTIONAL REGULATOR BETI"/>
    <property type="match status" value="1"/>
</dbReference>
<evidence type="ECO:0000256" key="5">
    <source>
        <dbReference type="SAM" id="MobiDB-lite"/>
    </source>
</evidence>
<feature type="region of interest" description="Disordered" evidence="5">
    <location>
        <begin position="1"/>
        <end position="24"/>
    </location>
</feature>
<dbReference type="PRINTS" id="PR00455">
    <property type="entry name" value="HTHTETR"/>
</dbReference>
<dbReference type="GO" id="GO:0003700">
    <property type="term" value="F:DNA-binding transcription factor activity"/>
    <property type="evidence" value="ECO:0007669"/>
    <property type="project" value="TreeGrafter"/>
</dbReference>
<name>U1MMF1_9MICO</name>
<dbReference type="InterPro" id="IPR001647">
    <property type="entry name" value="HTH_TetR"/>
</dbReference>
<evidence type="ECO:0000256" key="4">
    <source>
        <dbReference type="PROSITE-ProRule" id="PRU00335"/>
    </source>
</evidence>
<evidence type="ECO:0000259" key="6">
    <source>
        <dbReference type="PROSITE" id="PS50977"/>
    </source>
</evidence>
<dbReference type="SUPFAM" id="SSF46689">
    <property type="entry name" value="Homeodomain-like"/>
    <property type="match status" value="1"/>
</dbReference>
<accession>U1MMF1</accession>
<dbReference type="PROSITE" id="PS50977">
    <property type="entry name" value="HTH_TETR_2"/>
    <property type="match status" value="1"/>
</dbReference>
<keyword evidence="8" id="KW-1185">Reference proteome</keyword>
<dbReference type="GO" id="GO:0000976">
    <property type="term" value="F:transcription cis-regulatory region binding"/>
    <property type="evidence" value="ECO:0007669"/>
    <property type="project" value="TreeGrafter"/>
</dbReference>
<keyword evidence="2 4" id="KW-0238">DNA-binding</keyword>
<evidence type="ECO:0000256" key="1">
    <source>
        <dbReference type="ARBA" id="ARBA00023015"/>
    </source>
</evidence>
<dbReference type="AlphaFoldDB" id="U1MMF1"/>
<dbReference type="Proteomes" id="UP000016462">
    <property type="component" value="Unassembled WGS sequence"/>
</dbReference>
<sequence>MAAGRTQRRGKGRGPGRPRASSSATIHEAALELFLERGYGAVSVDDIARRAGVSRGTVFSYCESKADALWVALDAAIARAGEALEATSGDGSGRERGALDALVEAIVAAVEPWGRTPPVALRDARPMGAEAALRDGAPARLQPLVERAALALALERDALPESPAAAVAPVAIVAAACAALAAWALEPGRPAASAAVRAAIEPLAAASRIHNDPRG</sequence>
<gene>
    <name evidence="7" type="ORF">L332_01130</name>
</gene>
<reference evidence="7 8" key="1">
    <citation type="journal article" date="2013" name="Genome Announc.">
        <title>First draft genome sequence from a member of the genus agrococcus, isolated from modern microbialites.</title>
        <authorList>
            <person name="White R.A.III."/>
            <person name="Grassa C.J."/>
            <person name="Suttle C.A."/>
        </authorList>
    </citation>
    <scope>NUCLEOTIDE SEQUENCE [LARGE SCALE GENOMIC DNA]</scope>
    <source>
        <strain evidence="7 8">RW1</strain>
    </source>
</reference>
<evidence type="ECO:0000256" key="3">
    <source>
        <dbReference type="ARBA" id="ARBA00023163"/>
    </source>
</evidence>
<dbReference type="EMBL" id="ASHR01000041">
    <property type="protein sequence ID" value="ERG63061.1"/>
    <property type="molecule type" value="Genomic_DNA"/>
</dbReference>
<evidence type="ECO:0000313" key="7">
    <source>
        <dbReference type="EMBL" id="ERG63061.1"/>
    </source>
</evidence>
<keyword evidence="1" id="KW-0805">Transcription regulation</keyword>
<dbReference type="Gene3D" id="1.10.357.10">
    <property type="entry name" value="Tetracycline Repressor, domain 2"/>
    <property type="match status" value="1"/>
</dbReference>
<protein>
    <recommendedName>
        <fullName evidence="6">HTH tetR-type domain-containing protein</fullName>
    </recommendedName>
</protein>
<dbReference type="PANTHER" id="PTHR30055">
    <property type="entry name" value="HTH-TYPE TRANSCRIPTIONAL REGULATOR RUTR"/>
    <property type="match status" value="1"/>
</dbReference>
<dbReference type="InterPro" id="IPR009057">
    <property type="entry name" value="Homeodomain-like_sf"/>
</dbReference>